<dbReference type="OrthoDB" id="2016582at2759"/>
<dbReference type="EMBL" id="BGZK01000856">
    <property type="protein sequence ID" value="GBP63026.1"/>
    <property type="molecule type" value="Genomic_DNA"/>
</dbReference>
<protein>
    <submittedName>
        <fullName evidence="1">Uncharacterized protein</fullName>
    </submittedName>
</protein>
<comment type="caution">
    <text evidence="1">The sequence shown here is derived from an EMBL/GenBank/DDBJ whole genome shotgun (WGS) entry which is preliminary data.</text>
</comment>
<dbReference type="Proteomes" id="UP000299102">
    <property type="component" value="Unassembled WGS sequence"/>
</dbReference>
<dbReference type="AlphaFoldDB" id="A0A4C1XGK8"/>
<sequence length="288" mass="32663">MDLSDVLIIDVPEEKLTATLITHDSVTSDTQCVWDEIGYKITLDRLLKKAPDATNEAKPTAALTSESGAWLQVLPSPNFCTLMDYNYFRVVVAFHSGWYVCEPHLSSHLNSASRAAVSGAVPDAKQKYLEYSILKDTYLFMPVACEKGGPWDSKEKPFTRDLDRRLKNKGGSSRSGSYLFQNLCCYPTRQCCYYDGDLQTRPDQKRHLGHARGEVLEAGVEQCRDYGPELSDNNGDFYFTYAFCENVVSHLIESVRYRDTSEFTTARFYYLVFLARGMVKDHSGKKNQ</sequence>
<organism evidence="1 2">
    <name type="scientific">Eumeta variegata</name>
    <name type="common">Bagworm moth</name>
    <name type="synonym">Eumeta japonica</name>
    <dbReference type="NCBI Taxonomy" id="151549"/>
    <lineage>
        <taxon>Eukaryota</taxon>
        <taxon>Metazoa</taxon>
        <taxon>Ecdysozoa</taxon>
        <taxon>Arthropoda</taxon>
        <taxon>Hexapoda</taxon>
        <taxon>Insecta</taxon>
        <taxon>Pterygota</taxon>
        <taxon>Neoptera</taxon>
        <taxon>Endopterygota</taxon>
        <taxon>Lepidoptera</taxon>
        <taxon>Glossata</taxon>
        <taxon>Ditrysia</taxon>
        <taxon>Tineoidea</taxon>
        <taxon>Psychidae</taxon>
        <taxon>Oiketicinae</taxon>
        <taxon>Eumeta</taxon>
    </lineage>
</organism>
<reference evidence="1 2" key="1">
    <citation type="journal article" date="2019" name="Commun. Biol.">
        <title>The bagworm genome reveals a unique fibroin gene that provides high tensile strength.</title>
        <authorList>
            <person name="Kono N."/>
            <person name="Nakamura H."/>
            <person name="Ohtoshi R."/>
            <person name="Tomita M."/>
            <person name="Numata K."/>
            <person name="Arakawa K."/>
        </authorList>
    </citation>
    <scope>NUCLEOTIDE SEQUENCE [LARGE SCALE GENOMIC DNA]</scope>
</reference>
<proteinExistence type="predicted"/>
<evidence type="ECO:0000313" key="1">
    <source>
        <dbReference type="EMBL" id="GBP63026.1"/>
    </source>
</evidence>
<gene>
    <name evidence="1" type="ORF">EVAR_43776_1</name>
</gene>
<accession>A0A4C1XGK8</accession>
<evidence type="ECO:0000313" key="2">
    <source>
        <dbReference type="Proteomes" id="UP000299102"/>
    </source>
</evidence>
<keyword evidence="2" id="KW-1185">Reference proteome</keyword>
<name>A0A4C1XGK8_EUMVA</name>